<dbReference type="InterPro" id="IPR005791">
    <property type="entry name" value="SecD"/>
</dbReference>
<dbReference type="InterPro" id="IPR022646">
    <property type="entry name" value="SecD/SecF_CS"/>
</dbReference>
<dbReference type="PANTHER" id="PTHR30081">
    <property type="entry name" value="PROTEIN-EXPORT MEMBRANE PROTEIN SEC"/>
    <property type="match status" value="1"/>
</dbReference>
<dbReference type="InterPro" id="IPR022813">
    <property type="entry name" value="SecD/SecF_arch_bac"/>
</dbReference>
<evidence type="ECO:0000313" key="14">
    <source>
        <dbReference type="EMBL" id="NIA55729.1"/>
    </source>
</evidence>
<feature type="domain" description="Protein translocase subunit SecDF P1" evidence="12">
    <location>
        <begin position="238"/>
        <end position="296"/>
    </location>
</feature>
<protein>
    <recommendedName>
        <fullName evidence="9">Protein translocase subunit SecD</fullName>
    </recommendedName>
</protein>
<dbReference type="NCBIfam" id="TIGR01129">
    <property type="entry name" value="secD"/>
    <property type="match status" value="1"/>
</dbReference>
<dbReference type="Gene3D" id="3.30.1360.200">
    <property type="match status" value="1"/>
</dbReference>
<dbReference type="InterPro" id="IPR054384">
    <property type="entry name" value="SecDF_P1_head"/>
</dbReference>
<evidence type="ECO:0000256" key="6">
    <source>
        <dbReference type="ARBA" id="ARBA00022989"/>
    </source>
</evidence>
<feature type="domain" description="SecD export protein N-terminal TM" evidence="11">
    <location>
        <begin position="1"/>
        <end position="102"/>
    </location>
</feature>
<proteinExistence type="inferred from homology"/>
<dbReference type="Pfam" id="PF13721">
    <property type="entry name" value="SecD-TM1"/>
    <property type="match status" value="1"/>
</dbReference>
<feature type="transmembrane region" description="Helical" evidence="9">
    <location>
        <begin position="572"/>
        <end position="596"/>
    </location>
</feature>
<keyword evidence="3 9" id="KW-1003">Cell membrane</keyword>
<dbReference type="InterPro" id="IPR048634">
    <property type="entry name" value="SecD_SecF_C"/>
</dbReference>
<dbReference type="InterPro" id="IPR048631">
    <property type="entry name" value="SecD_1st"/>
</dbReference>
<dbReference type="Gene3D" id="1.20.1640.10">
    <property type="entry name" value="Multidrug efflux transporter AcrB transmembrane domain"/>
    <property type="match status" value="1"/>
</dbReference>
<comment type="subcellular location">
    <subcellularLocation>
        <location evidence="1 9">Cell membrane</location>
        <topology evidence="1 9">Multi-pass membrane protein</topology>
    </subcellularLocation>
</comment>
<sequence length="629" mass="67056">MNRYPLWKYILILVAVLVGLLYTAPNYFGDSPALQVTTSKATVKVNSDTVGKVADALKREGIPADVVSLEGAGDSASVRARFATPDAQFKAKAALERDLNRDPTDPDYIVTVNLVKNTPAWMQALHAKPLNLGLDLRGGVHFLLQVDAKAVQDTRIKSVLSSVRSELREKNIRHAGIDRVGNDVVVNFRDEATRTQAHNVLANQNADLAFADAADGNDLKLVVTLKPAALQRVVEEGVKQNIAALGKRINELGVSEPVIQQQGRDRIVVQLPGVQDVAHAKDIIGRTATLEFRVTDDTVTPGTELSAAIPLNSELFTEGPGAPVVVSKDVVATGDSVINAVASFDQNQRPAVSIELNSEGGRKMRAMTRERVGKRMATLLKEKGKYSVLQVATIQSEFGSNFQTTGMASPQAAAELALLLRAGALSAPMEFVEERVVGPQLGAENIAKGLHSTLWGFVAIAIFMIIYYQLFGFFSVIALACNLLFLLALLSMLGATLTLPGIAAIALALGMAIDANVLINERIREELRAGNTPQAAISAGFSHAWATILDSNVTTLIVGLALLVFGSGAVRGFAVVHCLGILTSMFSAVFLSRGVVNLWYGRKKKLGKIAIGTVWNANAAGAGTAVKKG</sequence>
<reference evidence="14 15" key="1">
    <citation type="submission" date="2020-03" db="EMBL/GenBank/DDBJ databases">
        <title>Genome sequence of strain Massilia sp. TW-1.</title>
        <authorList>
            <person name="Chaudhary D.K."/>
        </authorList>
    </citation>
    <scope>NUCLEOTIDE SEQUENCE [LARGE SCALE GENOMIC DNA]</scope>
    <source>
        <strain evidence="14 15">TW-1</strain>
    </source>
</reference>
<evidence type="ECO:0000313" key="15">
    <source>
        <dbReference type="Proteomes" id="UP000716322"/>
    </source>
</evidence>
<comment type="subunit">
    <text evidence="9">Forms a complex with SecF. Part of the essential Sec protein translocation apparatus which comprises SecA, SecYEG and auxiliary proteins SecDF-YajC and YidC.</text>
</comment>
<comment type="caution">
    <text evidence="9">Lacks conserved residue(s) required for the propagation of feature annotation.</text>
</comment>
<dbReference type="Pfam" id="PF07549">
    <property type="entry name" value="Sec_GG"/>
    <property type="match status" value="1"/>
</dbReference>
<comment type="caution">
    <text evidence="14">The sequence shown here is derived from an EMBL/GenBank/DDBJ whole genome shotgun (WGS) entry which is preliminary data.</text>
</comment>
<comment type="similarity">
    <text evidence="9">Belongs to the SecD/SecF family. SecD subfamily.</text>
</comment>
<feature type="domain" description="SecDF P1 head subdomain" evidence="13">
    <location>
        <begin position="319"/>
        <end position="427"/>
    </location>
</feature>
<dbReference type="PANTHER" id="PTHR30081:SF1">
    <property type="entry name" value="PROTEIN TRANSLOCASE SUBUNIT SECD"/>
    <property type="match status" value="1"/>
</dbReference>
<organism evidence="14 15">
    <name type="scientific">Telluria antibiotica</name>
    <dbReference type="NCBI Taxonomy" id="2717319"/>
    <lineage>
        <taxon>Bacteria</taxon>
        <taxon>Pseudomonadati</taxon>
        <taxon>Pseudomonadota</taxon>
        <taxon>Betaproteobacteria</taxon>
        <taxon>Burkholderiales</taxon>
        <taxon>Oxalobacteraceae</taxon>
        <taxon>Telluria group</taxon>
        <taxon>Telluria</taxon>
    </lineage>
</organism>
<comment type="function">
    <text evidence="9">Part of the Sec protein translocase complex. Interacts with the SecYEG preprotein conducting channel. SecDF uses the proton motive force (PMF) to complete protein translocation after the ATP-dependent function of SecA.</text>
</comment>
<evidence type="ECO:0000256" key="1">
    <source>
        <dbReference type="ARBA" id="ARBA00004651"/>
    </source>
</evidence>
<gene>
    <name evidence="9 14" type="primary">secD</name>
    <name evidence="14" type="ORF">HAV22_19010</name>
</gene>
<dbReference type="InterPro" id="IPR055344">
    <property type="entry name" value="SecD_SecF_C_bact"/>
</dbReference>
<evidence type="ECO:0000256" key="3">
    <source>
        <dbReference type="ARBA" id="ARBA00022475"/>
    </source>
</evidence>
<evidence type="ECO:0000256" key="7">
    <source>
        <dbReference type="ARBA" id="ARBA00023010"/>
    </source>
</evidence>
<evidence type="ECO:0000259" key="10">
    <source>
        <dbReference type="Pfam" id="PF02355"/>
    </source>
</evidence>
<keyword evidence="4 9" id="KW-0812">Transmembrane</keyword>
<name>A0ABX0PEK1_9BURK</name>
<evidence type="ECO:0000256" key="9">
    <source>
        <dbReference type="HAMAP-Rule" id="MF_01463"/>
    </source>
</evidence>
<keyword evidence="2 9" id="KW-0813">Transport</keyword>
<evidence type="ECO:0000256" key="4">
    <source>
        <dbReference type="ARBA" id="ARBA00022692"/>
    </source>
</evidence>
<keyword evidence="5 9" id="KW-0653">Protein transport</keyword>
<evidence type="ECO:0000259" key="12">
    <source>
        <dbReference type="Pfam" id="PF21760"/>
    </source>
</evidence>
<keyword evidence="15" id="KW-1185">Reference proteome</keyword>
<accession>A0ABX0PEK1</accession>
<keyword evidence="7 9" id="KW-0811">Translocation</keyword>
<dbReference type="InterPro" id="IPR027398">
    <property type="entry name" value="SecD-TM"/>
</dbReference>
<dbReference type="Proteomes" id="UP000716322">
    <property type="component" value="Unassembled WGS sequence"/>
</dbReference>
<feature type="transmembrane region" description="Helical" evidence="9">
    <location>
        <begin position="449"/>
        <end position="468"/>
    </location>
</feature>
<dbReference type="Pfam" id="PF22599">
    <property type="entry name" value="SecDF_P1_head"/>
    <property type="match status" value="1"/>
</dbReference>
<evidence type="ECO:0000259" key="13">
    <source>
        <dbReference type="Pfam" id="PF22599"/>
    </source>
</evidence>
<dbReference type="EMBL" id="JAAQOM010000011">
    <property type="protein sequence ID" value="NIA55729.1"/>
    <property type="molecule type" value="Genomic_DNA"/>
</dbReference>
<evidence type="ECO:0000256" key="8">
    <source>
        <dbReference type="ARBA" id="ARBA00023136"/>
    </source>
</evidence>
<dbReference type="Gene3D" id="3.30.70.3400">
    <property type="match status" value="2"/>
</dbReference>
<evidence type="ECO:0000259" key="11">
    <source>
        <dbReference type="Pfam" id="PF13721"/>
    </source>
</evidence>
<feature type="domain" description="Protein export membrane protein SecD/SecF C-terminal" evidence="10">
    <location>
        <begin position="429"/>
        <end position="599"/>
    </location>
</feature>
<dbReference type="SUPFAM" id="SSF82866">
    <property type="entry name" value="Multidrug efflux transporter AcrB transmembrane domain"/>
    <property type="match status" value="1"/>
</dbReference>
<dbReference type="Pfam" id="PF02355">
    <property type="entry name" value="SecD_SecF_C"/>
    <property type="match status" value="1"/>
</dbReference>
<dbReference type="Pfam" id="PF21760">
    <property type="entry name" value="SecD_1st"/>
    <property type="match status" value="1"/>
</dbReference>
<evidence type="ECO:0000256" key="5">
    <source>
        <dbReference type="ARBA" id="ARBA00022927"/>
    </source>
</evidence>
<feature type="transmembrane region" description="Helical" evidence="9">
    <location>
        <begin position="540"/>
        <end position="566"/>
    </location>
</feature>
<keyword evidence="6 9" id="KW-1133">Transmembrane helix</keyword>
<dbReference type="RefSeq" id="WP_166861213.1">
    <property type="nucleotide sequence ID" value="NZ_JAAQOM010000011.1"/>
</dbReference>
<evidence type="ECO:0000256" key="2">
    <source>
        <dbReference type="ARBA" id="ARBA00022448"/>
    </source>
</evidence>
<keyword evidence="8 9" id="KW-0472">Membrane</keyword>
<dbReference type="NCBIfam" id="TIGR00916">
    <property type="entry name" value="2A0604s01"/>
    <property type="match status" value="1"/>
</dbReference>
<dbReference type="HAMAP" id="MF_01463_B">
    <property type="entry name" value="SecD_B"/>
    <property type="match status" value="1"/>
</dbReference>